<name>A0ABX0PA74_9BURK</name>
<dbReference type="EMBL" id="JAAQOM010000006">
    <property type="protein sequence ID" value="NIA54184.1"/>
    <property type="molecule type" value="Genomic_DNA"/>
</dbReference>
<comment type="caution">
    <text evidence="1">The sequence shown here is derived from an EMBL/GenBank/DDBJ whole genome shotgun (WGS) entry which is preliminary data.</text>
</comment>
<evidence type="ECO:0000313" key="2">
    <source>
        <dbReference type="Proteomes" id="UP000716322"/>
    </source>
</evidence>
<sequence length="99" mass="10538">MASGIAGDVILQPVSPIERPGSSNSRPYQAMIGVVDNAGRIIAEVRSDANGRFHIVLEPGTYVVRPESAAIYPHAAAQTVTVAEGRFTRVCIVYDSGIR</sequence>
<dbReference type="Proteomes" id="UP000716322">
    <property type="component" value="Unassembled WGS sequence"/>
</dbReference>
<gene>
    <name evidence="1" type="ORF">HAV22_11140</name>
</gene>
<proteinExistence type="predicted"/>
<dbReference type="RefSeq" id="WP_166859150.1">
    <property type="nucleotide sequence ID" value="NZ_JAAQOM010000006.1"/>
</dbReference>
<keyword evidence="2" id="KW-1185">Reference proteome</keyword>
<organism evidence="1 2">
    <name type="scientific">Telluria antibiotica</name>
    <dbReference type="NCBI Taxonomy" id="2717319"/>
    <lineage>
        <taxon>Bacteria</taxon>
        <taxon>Pseudomonadati</taxon>
        <taxon>Pseudomonadota</taxon>
        <taxon>Betaproteobacteria</taxon>
        <taxon>Burkholderiales</taxon>
        <taxon>Oxalobacteraceae</taxon>
        <taxon>Telluria group</taxon>
        <taxon>Telluria</taxon>
    </lineage>
</organism>
<reference evidence="1 2" key="1">
    <citation type="submission" date="2020-03" db="EMBL/GenBank/DDBJ databases">
        <title>Genome sequence of strain Massilia sp. TW-1.</title>
        <authorList>
            <person name="Chaudhary D.K."/>
        </authorList>
    </citation>
    <scope>NUCLEOTIDE SEQUENCE [LARGE SCALE GENOMIC DNA]</scope>
    <source>
        <strain evidence="1 2">TW-1</strain>
    </source>
</reference>
<dbReference type="Gene3D" id="2.60.40.1120">
    <property type="entry name" value="Carboxypeptidase-like, regulatory domain"/>
    <property type="match status" value="1"/>
</dbReference>
<dbReference type="SUPFAM" id="SSF49464">
    <property type="entry name" value="Carboxypeptidase regulatory domain-like"/>
    <property type="match status" value="1"/>
</dbReference>
<dbReference type="InterPro" id="IPR008969">
    <property type="entry name" value="CarboxyPept-like_regulatory"/>
</dbReference>
<evidence type="ECO:0000313" key="1">
    <source>
        <dbReference type="EMBL" id="NIA54184.1"/>
    </source>
</evidence>
<protein>
    <submittedName>
        <fullName evidence="1">Carboxypeptidase regulatory-like domain-containing protein</fullName>
    </submittedName>
</protein>
<accession>A0ABX0PA74</accession>